<dbReference type="STRING" id="75913.A0A0K0F0D8"/>
<proteinExistence type="predicted"/>
<evidence type="ECO:0000313" key="7">
    <source>
        <dbReference type="Proteomes" id="UP000035680"/>
    </source>
</evidence>
<keyword evidence="7" id="KW-1185">Reference proteome</keyword>
<name>A0A0K0F0D8_STRVS</name>
<dbReference type="FunFam" id="4.10.1000.10:FF:000001">
    <property type="entry name" value="zinc finger CCCH domain-containing protein 15-like"/>
    <property type="match status" value="1"/>
</dbReference>
<evidence type="ECO:0000256" key="5">
    <source>
        <dbReference type="PROSITE-ProRule" id="PRU00723"/>
    </source>
</evidence>
<organism evidence="7 8">
    <name type="scientific">Strongyloides venezuelensis</name>
    <name type="common">Threadworm</name>
    <dbReference type="NCBI Taxonomy" id="75913"/>
    <lineage>
        <taxon>Eukaryota</taxon>
        <taxon>Metazoa</taxon>
        <taxon>Ecdysozoa</taxon>
        <taxon>Nematoda</taxon>
        <taxon>Chromadorea</taxon>
        <taxon>Rhabditida</taxon>
        <taxon>Tylenchina</taxon>
        <taxon>Panagrolaimomorpha</taxon>
        <taxon>Strongyloidoidea</taxon>
        <taxon>Strongyloididae</taxon>
        <taxon>Strongyloides</taxon>
    </lineage>
</organism>
<dbReference type="GO" id="GO:0043186">
    <property type="term" value="C:P granule"/>
    <property type="evidence" value="ECO:0007669"/>
    <property type="project" value="UniProtKB-ARBA"/>
</dbReference>
<dbReference type="WBParaSite" id="SVE_0225200.1">
    <property type="protein sequence ID" value="SVE_0225200.1"/>
    <property type="gene ID" value="SVE_0225200"/>
</dbReference>
<evidence type="ECO:0000256" key="1">
    <source>
        <dbReference type="ARBA" id="ARBA00022723"/>
    </source>
</evidence>
<dbReference type="GO" id="GO:0005829">
    <property type="term" value="C:cytosol"/>
    <property type="evidence" value="ECO:0007669"/>
    <property type="project" value="TreeGrafter"/>
</dbReference>
<dbReference type="GO" id="GO:0003730">
    <property type="term" value="F:mRNA 3'-UTR binding"/>
    <property type="evidence" value="ECO:0007669"/>
    <property type="project" value="TreeGrafter"/>
</dbReference>
<evidence type="ECO:0000256" key="2">
    <source>
        <dbReference type="ARBA" id="ARBA00022737"/>
    </source>
</evidence>
<feature type="zinc finger region" description="C3H1-type" evidence="5">
    <location>
        <begin position="195"/>
        <end position="223"/>
    </location>
</feature>
<dbReference type="InterPro" id="IPR000571">
    <property type="entry name" value="Znf_CCCH"/>
</dbReference>
<dbReference type="Gene3D" id="4.10.1000.10">
    <property type="entry name" value="Zinc finger, CCCH-type"/>
    <property type="match status" value="2"/>
</dbReference>
<evidence type="ECO:0000313" key="8">
    <source>
        <dbReference type="WBParaSite" id="SVE_0225200.1"/>
    </source>
</evidence>
<dbReference type="FunFam" id="4.10.1000.10:FF:000018">
    <property type="entry name" value="Zinc finger protein"/>
    <property type="match status" value="1"/>
</dbReference>
<dbReference type="InterPro" id="IPR036855">
    <property type="entry name" value="Znf_CCCH_sf"/>
</dbReference>
<evidence type="ECO:0000256" key="3">
    <source>
        <dbReference type="ARBA" id="ARBA00022771"/>
    </source>
</evidence>
<dbReference type="GO" id="GO:0080090">
    <property type="term" value="P:regulation of primary metabolic process"/>
    <property type="evidence" value="ECO:0007669"/>
    <property type="project" value="UniProtKB-ARBA"/>
</dbReference>
<protein>
    <submittedName>
        <fullName evidence="8">Cth1 (inferred by orthology to a zebrafish protein)</fullName>
    </submittedName>
</protein>
<dbReference type="PROSITE" id="PS50103">
    <property type="entry name" value="ZF_C3H1"/>
    <property type="match status" value="2"/>
</dbReference>
<reference evidence="8" key="2">
    <citation type="submission" date="2015-08" db="UniProtKB">
        <authorList>
            <consortium name="WormBaseParasite"/>
        </authorList>
    </citation>
    <scope>IDENTIFICATION</scope>
</reference>
<dbReference type="Proteomes" id="UP000035680">
    <property type="component" value="Unassembled WGS sequence"/>
</dbReference>
<dbReference type="GO" id="GO:0010468">
    <property type="term" value="P:regulation of gene expression"/>
    <property type="evidence" value="ECO:0007669"/>
    <property type="project" value="UniProtKB-ARBA"/>
</dbReference>
<sequence>MYFPTELEFMSLPSTSHFTNRPQSSLSSGSGSNDSGFFASIHGISTEVPSLSGFQFDVDSPHGVSPIPYDGEFGNRTLLKCDSPKQMIVNPLQPNNRYFCENRIQINPNVKNVDNHHHKIIGRSCLTDKQLPQQGNLLGDYINLDIHHQKPSNGIVDLSNNFMTEPPTQALIEAASKPLNQQQVSQNSKASKADSYKTVMCQAWLENKNCNFGENCRFAHGEGELRPLKQNLRYNTKYKTKLCDRYTNTGICPYGDRCLFVHPNNGNAYFSNEKIAELQNARSSGTAPPTVNQQQQQQDRITAFSNKDEASFNNVLVANSDNNNRKLPQKSSQPSMVVNHNNNDISQATWSSTERNTVDSLNSCFSMVGFDESIMFGNDVSSINNNNNNNNYSMDKNSIFQSLQNPSCDGMMFNPTSVIWKNLLYNTTKGSDITDNYLLTPKLSKDLSYAFGSMSLKEESSIDSGAFNNEILERSIAMLNDLED</sequence>
<dbReference type="AlphaFoldDB" id="A0A0K0F0D8"/>
<keyword evidence="3 5" id="KW-0863">Zinc-finger</keyword>
<accession>A0A0K0F0D8</accession>
<feature type="domain" description="C3H1-type" evidence="6">
    <location>
        <begin position="237"/>
        <end position="265"/>
    </location>
</feature>
<keyword evidence="2" id="KW-0677">Repeat</keyword>
<evidence type="ECO:0000256" key="4">
    <source>
        <dbReference type="ARBA" id="ARBA00022833"/>
    </source>
</evidence>
<reference evidence="7" key="1">
    <citation type="submission" date="2014-07" db="EMBL/GenBank/DDBJ databases">
        <authorList>
            <person name="Martin A.A"/>
            <person name="De Silva N."/>
        </authorList>
    </citation>
    <scope>NUCLEOTIDE SEQUENCE</scope>
</reference>
<dbReference type="GO" id="GO:0008270">
    <property type="term" value="F:zinc ion binding"/>
    <property type="evidence" value="ECO:0007669"/>
    <property type="project" value="UniProtKB-KW"/>
</dbReference>
<dbReference type="GO" id="GO:0030154">
    <property type="term" value="P:cell differentiation"/>
    <property type="evidence" value="ECO:0007669"/>
    <property type="project" value="UniProtKB-ARBA"/>
</dbReference>
<dbReference type="SMART" id="SM00356">
    <property type="entry name" value="ZnF_C3H1"/>
    <property type="match status" value="2"/>
</dbReference>
<dbReference type="PANTHER" id="PTHR12547">
    <property type="entry name" value="CCCH ZINC FINGER/TIS11-RELATED"/>
    <property type="match status" value="1"/>
</dbReference>
<dbReference type="InterPro" id="IPR045877">
    <property type="entry name" value="ZFP36-like"/>
</dbReference>
<dbReference type="PANTHER" id="PTHR12547:SF71">
    <property type="entry name" value="CCCH-TYPE ZINC FINGER PROTEIN MOE-3-RELATED"/>
    <property type="match status" value="1"/>
</dbReference>
<dbReference type="SUPFAM" id="SSF90229">
    <property type="entry name" value="CCCH zinc finger"/>
    <property type="match status" value="2"/>
</dbReference>
<keyword evidence="4 5" id="KW-0862">Zinc</keyword>
<keyword evidence="1 5" id="KW-0479">Metal-binding</keyword>
<evidence type="ECO:0000259" key="6">
    <source>
        <dbReference type="PROSITE" id="PS50103"/>
    </source>
</evidence>
<dbReference type="Pfam" id="PF00642">
    <property type="entry name" value="zf-CCCH"/>
    <property type="match status" value="2"/>
</dbReference>
<feature type="zinc finger region" description="C3H1-type" evidence="5">
    <location>
        <begin position="237"/>
        <end position="265"/>
    </location>
</feature>
<feature type="domain" description="C3H1-type" evidence="6">
    <location>
        <begin position="195"/>
        <end position="223"/>
    </location>
</feature>